<feature type="region of interest" description="Disordered" evidence="1">
    <location>
        <begin position="59"/>
        <end position="93"/>
    </location>
</feature>
<evidence type="ECO:0000256" key="1">
    <source>
        <dbReference type="SAM" id="MobiDB-lite"/>
    </source>
</evidence>
<dbReference type="PANTHER" id="PTHR33731">
    <property type="entry name" value="PROTEIN, PUTATIVE-RELATED"/>
    <property type="match status" value="1"/>
</dbReference>
<dbReference type="InterPro" id="IPR024489">
    <property type="entry name" value="Organ_specific_prot"/>
</dbReference>
<proteinExistence type="predicted"/>
<gene>
    <name evidence="2" type="ORF">TIFTF001_006789</name>
</gene>
<evidence type="ECO:0000313" key="2">
    <source>
        <dbReference type="EMBL" id="GMN37418.1"/>
    </source>
</evidence>
<protein>
    <recommendedName>
        <fullName evidence="4">Organ-specific protein S2</fullName>
    </recommendedName>
</protein>
<dbReference type="AlphaFoldDB" id="A0AA88CWD9"/>
<dbReference type="PANTHER" id="PTHR33731:SF2">
    <property type="entry name" value="ORGAN-SPECIFIC PROTEIN S2-LIKE"/>
    <property type="match status" value="1"/>
</dbReference>
<feature type="region of interest" description="Disordered" evidence="1">
    <location>
        <begin position="116"/>
        <end position="146"/>
    </location>
</feature>
<name>A0AA88CWD9_FICCA</name>
<evidence type="ECO:0008006" key="4">
    <source>
        <dbReference type="Google" id="ProtNLM"/>
    </source>
</evidence>
<dbReference type="Proteomes" id="UP001187192">
    <property type="component" value="Unassembled WGS sequence"/>
</dbReference>
<keyword evidence="3" id="KW-1185">Reference proteome</keyword>
<dbReference type="EMBL" id="BTGU01000007">
    <property type="protein sequence ID" value="GMN37418.1"/>
    <property type="molecule type" value="Genomic_DNA"/>
</dbReference>
<sequence>MRVLEDINLIGCLSTPTDNHFASTAVESRNDPAGEYWRAVMKDQPMPKPMHALIVHHSDSVTPKNSNKKTDCHNEIHHNSFTDDFEPTPNVSAYPDADAKLAGTATKDFRPFRADASVSEGNVGPKAEKKFAQDFEPGPHATGYSE</sequence>
<evidence type="ECO:0000313" key="3">
    <source>
        <dbReference type="Proteomes" id="UP001187192"/>
    </source>
</evidence>
<accession>A0AA88CWD9</accession>
<comment type="caution">
    <text evidence="2">The sequence shown here is derived from an EMBL/GenBank/DDBJ whole genome shotgun (WGS) entry which is preliminary data.</text>
</comment>
<feature type="compositionally biased region" description="Basic and acidic residues" evidence="1">
    <location>
        <begin position="68"/>
        <end position="81"/>
    </location>
</feature>
<organism evidence="2 3">
    <name type="scientific">Ficus carica</name>
    <name type="common">Common fig</name>
    <dbReference type="NCBI Taxonomy" id="3494"/>
    <lineage>
        <taxon>Eukaryota</taxon>
        <taxon>Viridiplantae</taxon>
        <taxon>Streptophyta</taxon>
        <taxon>Embryophyta</taxon>
        <taxon>Tracheophyta</taxon>
        <taxon>Spermatophyta</taxon>
        <taxon>Magnoliopsida</taxon>
        <taxon>eudicotyledons</taxon>
        <taxon>Gunneridae</taxon>
        <taxon>Pentapetalae</taxon>
        <taxon>rosids</taxon>
        <taxon>fabids</taxon>
        <taxon>Rosales</taxon>
        <taxon>Moraceae</taxon>
        <taxon>Ficeae</taxon>
        <taxon>Ficus</taxon>
    </lineage>
</organism>
<reference evidence="2" key="1">
    <citation type="submission" date="2023-07" db="EMBL/GenBank/DDBJ databases">
        <title>draft genome sequence of fig (Ficus carica).</title>
        <authorList>
            <person name="Takahashi T."/>
            <person name="Nishimura K."/>
        </authorList>
    </citation>
    <scope>NUCLEOTIDE SEQUENCE</scope>
</reference>
<dbReference type="Pfam" id="PF10950">
    <property type="entry name" value="Organ_specific"/>
    <property type="match status" value="1"/>
</dbReference>